<evidence type="ECO:0000313" key="18">
    <source>
        <dbReference type="Proteomes" id="UP000325579"/>
    </source>
</evidence>
<dbReference type="SUPFAM" id="SSF52540">
    <property type="entry name" value="P-loop containing nucleoside triphosphate hydrolases"/>
    <property type="match status" value="2"/>
</dbReference>
<comment type="function">
    <text evidence="10">ATP-dependent RNA helicase involved in 40S ribosomal subunit biogenesis. Required for the processing and cleavage of 35S pre-rRNA at sites A0, A1, and A2, leading to mature 18S rRNA.</text>
</comment>
<feature type="region of interest" description="Disordered" evidence="16">
    <location>
        <begin position="1"/>
        <end position="120"/>
    </location>
</feature>
<dbReference type="GO" id="GO:0006364">
    <property type="term" value="P:rRNA processing"/>
    <property type="evidence" value="ECO:0007669"/>
    <property type="project" value="UniProtKB-KW"/>
</dbReference>
<keyword evidence="5 14" id="KW-0378">Hydrolase</keyword>
<keyword evidence="18" id="KW-1185">Reference proteome</keyword>
<dbReference type="Proteomes" id="UP000325579">
    <property type="component" value="Unassembled WGS sequence"/>
</dbReference>
<dbReference type="RefSeq" id="XP_031945527.1">
    <property type="nucleotide sequence ID" value="XM_032079673.1"/>
</dbReference>
<dbReference type="Pfam" id="PF00271">
    <property type="entry name" value="Helicase_C"/>
    <property type="match status" value="1"/>
</dbReference>
<sequence length="596" mass="66703">MPIPVDNAQSISKKRKRKHGGNARKEEAAAPATTEAVTDSPAKEEVTVDKKKAKKEKSKKQKVEHMSSDDEKKDAEESEQEASDNEEEKSDAEETPAADGEDLPSADTIRLPQQDGDPVKFTELGLSEKTMKGIEGMGFETMTEVQRRTIPPLLAGRDVLGAAKTGSGKTLSFLIPAIEMLSALRFKPRNGTGAIIVSPTRELALQIFGQVRELLAHHSQTYGIVIGGANRRAEAEKLMKGVNLLVATPGRLLDHLQNTQGFVFKNLRTLIIDEADRILEVGFEDEMRQIAKILPSENRQTMLFSATQTTKVEDLARISLRPGPLYINVDHRKEHSTVEGLEQGYVICEADKRFLLLFSFLKRNLKKKIIVFLSSCNSVKYYGELLNYIDLPVLDLHGKQKQQKRTNTFFEFCNAKQGTLICTDVAARGLDIPAVDWIIQFDPPDDPRDYIHRVGRTARGSNGKGRSLMFLQPSEVGFLKHLKEARVPVVEFDFPAQKIVNVQSQLEKLIGQNYYLNKSAKEGYRSYLQAYASHSLRSVFDVHKLDLVKVSKGFGFSTPPRIDIQLGSSLKDKQPQGRRNYGSQPGSKFKRKHNDN</sequence>
<dbReference type="EMBL" id="ML736744">
    <property type="protein sequence ID" value="KAE8408208.1"/>
    <property type="molecule type" value="Genomic_DNA"/>
</dbReference>
<evidence type="ECO:0000256" key="11">
    <source>
        <dbReference type="ARBA" id="ARBA00024357"/>
    </source>
</evidence>
<dbReference type="SMART" id="SM00490">
    <property type="entry name" value="HELICc"/>
    <property type="match status" value="1"/>
</dbReference>
<comment type="subunit">
    <text evidence="12">Associates in the nucleolus with the 60S and pre-60S ribosomal subunits.</text>
</comment>
<reference evidence="17 18" key="1">
    <citation type="submission" date="2019-04" db="EMBL/GenBank/DDBJ databases">
        <authorList>
            <consortium name="DOE Joint Genome Institute"/>
            <person name="Mondo S."/>
            <person name="Kjaerbolling I."/>
            <person name="Vesth T."/>
            <person name="Frisvad J.C."/>
            <person name="Nybo J.L."/>
            <person name="Theobald S."/>
            <person name="Kildgaard S."/>
            <person name="Isbrandt T."/>
            <person name="Kuo A."/>
            <person name="Sato A."/>
            <person name="Lyhne E.K."/>
            <person name="Kogle M.E."/>
            <person name="Wiebenga A."/>
            <person name="Kun R.S."/>
            <person name="Lubbers R.J."/>
            <person name="Makela M.R."/>
            <person name="Barry K."/>
            <person name="Chovatia M."/>
            <person name="Clum A."/>
            <person name="Daum C."/>
            <person name="Haridas S."/>
            <person name="He G."/>
            <person name="LaButti K."/>
            <person name="Lipzen A."/>
            <person name="Riley R."/>
            <person name="Salamov A."/>
            <person name="Simmons B.A."/>
            <person name="Magnuson J.K."/>
            <person name="Henrissat B."/>
            <person name="Mortensen U.H."/>
            <person name="Larsen T.O."/>
            <person name="Devries R.P."/>
            <person name="Grigoriev I.V."/>
            <person name="Machida M."/>
            <person name="Baker S.E."/>
            <person name="Andersen M.R."/>
            <person name="Cantor M.N."/>
            <person name="Hua S.X."/>
        </authorList>
    </citation>
    <scope>NUCLEOTIDE SEQUENCE [LARGE SCALE GENOMIC DNA]</scope>
    <source>
        <strain evidence="17 18">CBS 119388</strain>
    </source>
</reference>
<dbReference type="InterPro" id="IPR027417">
    <property type="entry name" value="P-loop_NTPase"/>
</dbReference>
<dbReference type="InterPro" id="IPR044773">
    <property type="entry name" value="DDX18/Has1_DEADc"/>
</dbReference>
<evidence type="ECO:0000256" key="13">
    <source>
        <dbReference type="ARBA" id="ARBA00047984"/>
    </source>
</evidence>
<evidence type="ECO:0000256" key="4">
    <source>
        <dbReference type="ARBA" id="ARBA00022741"/>
    </source>
</evidence>
<dbReference type="GO" id="GO:0005730">
    <property type="term" value="C:nucleolus"/>
    <property type="evidence" value="ECO:0007669"/>
    <property type="project" value="UniProtKB-SubCell"/>
</dbReference>
<dbReference type="EC" id="3.6.4.13" evidence="15"/>
<dbReference type="InterPro" id="IPR001650">
    <property type="entry name" value="Helicase_C-like"/>
</dbReference>
<evidence type="ECO:0000256" key="16">
    <source>
        <dbReference type="SAM" id="MobiDB-lite"/>
    </source>
</evidence>
<keyword evidence="4 14" id="KW-0547">Nucleotide-binding</keyword>
<dbReference type="SMART" id="SM01178">
    <property type="entry name" value="DUF4217"/>
    <property type="match status" value="1"/>
</dbReference>
<keyword evidence="9" id="KW-0539">Nucleus</keyword>
<dbReference type="SMART" id="SM00487">
    <property type="entry name" value="DEXDc"/>
    <property type="match status" value="1"/>
</dbReference>
<accession>A0A5N7DRR2</accession>
<evidence type="ECO:0000256" key="12">
    <source>
        <dbReference type="ARBA" id="ARBA00024365"/>
    </source>
</evidence>
<dbReference type="PANTHER" id="PTHR24031">
    <property type="entry name" value="RNA HELICASE"/>
    <property type="match status" value="1"/>
</dbReference>
<feature type="compositionally biased region" description="Basic and acidic residues" evidence="16">
    <location>
        <begin position="61"/>
        <end position="75"/>
    </location>
</feature>
<evidence type="ECO:0000256" key="1">
    <source>
        <dbReference type="ARBA" id="ARBA00004604"/>
    </source>
</evidence>
<evidence type="ECO:0000256" key="5">
    <source>
        <dbReference type="ARBA" id="ARBA00022801"/>
    </source>
</evidence>
<feature type="compositionally biased region" description="Basic residues" evidence="16">
    <location>
        <begin position="51"/>
        <end position="60"/>
    </location>
</feature>
<evidence type="ECO:0000256" key="8">
    <source>
        <dbReference type="ARBA" id="ARBA00022884"/>
    </source>
</evidence>
<dbReference type="FunFam" id="3.40.50.300:FF:000460">
    <property type="entry name" value="RNA helicase"/>
    <property type="match status" value="1"/>
</dbReference>
<dbReference type="PROSITE" id="PS00039">
    <property type="entry name" value="DEAD_ATP_HELICASE"/>
    <property type="match status" value="1"/>
</dbReference>
<dbReference type="GO" id="GO:0016787">
    <property type="term" value="F:hydrolase activity"/>
    <property type="evidence" value="ECO:0007669"/>
    <property type="project" value="UniProtKB-KW"/>
</dbReference>
<keyword evidence="8 15" id="KW-0694">RNA-binding</keyword>
<feature type="compositionally biased region" description="Low complexity" evidence="16">
    <location>
        <begin position="29"/>
        <end position="38"/>
    </location>
</feature>
<dbReference type="CDD" id="cd17942">
    <property type="entry name" value="DEADc_DDX18"/>
    <property type="match status" value="1"/>
</dbReference>
<dbReference type="InterPro" id="IPR014001">
    <property type="entry name" value="Helicase_ATP-bd"/>
</dbReference>
<dbReference type="FunFam" id="3.40.50.300:FF:000379">
    <property type="entry name" value="RNA helicase"/>
    <property type="match status" value="1"/>
</dbReference>
<dbReference type="GO" id="GO:0005524">
    <property type="term" value="F:ATP binding"/>
    <property type="evidence" value="ECO:0007669"/>
    <property type="project" value="UniProtKB-UniRule"/>
</dbReference>
<organism evidence="17 18">
    <name type="scientific">Aspergillus pseudonomiae</name>
    <dbReference type="NCBI Taxonomy" id="1506151"/>
    <lineage>
        <taxon>Eukaryota</taxon>
        <taxon>Fungi</taxon>
        <taxon>Dikarya</taxon>
        <taxon>Ascomycota</taxon>
        <taxon>Pezizomycotina</taxon>
        <taxon>Eurotiomycetes</taxon>
        <taxon>Eurotiomycetidae</taxon>
        <taxon>Eurotiales</taxon>
        <taxon>Aspergillaceae</taxon>
        <taxon>Aspergillus</taxon>
        <taxon>Aspergillus subgen. Circumdati</taxon>
    </lineage>
</organism>
<dbReference type="InterPro" id="IPR025313">
    <property type="entry name" value="SPB4-like_CTE"/>
</dbReference>
<dbReference type="Gene3D" id="3.40.50.300">
    <property type="entry name" value="P-loop containing nucleotide triphosphate hydrolases"/>
    <property type="match status" value="2"/>
</dbReference>
<dbReference type="GO" id="GO:0003724">
    <property type="term" value="F:RNA helicase activity"/>
    <property type="evidence" value="ECO:0007669"/>
    <property type="project" value="UniProtKB-EC"/>
</dbReference>
<evidence type="ECO:0000256" key="6">
    <source>
        <dbReference type="ARBA" id="ARBA00022806"/>
    </source>
</evidence>
<comment type="domain">
    <text evidence="15">The Q motif is unique to and characteristic of the DEAD box family of RNA helicases and controls ATP binding and hydrolysis.</text>
</comment>
<feature type="compositionally biased region" description="Acidic residues" evidence="16">
    <location>
        <begin position="76"/>
        <end position="104"/>
    </location>
</feature>
<dbReference type="GO" id="GO:0003723">
    <property type="term" value="F:RNA binding"/>
    <property type="evidence" value="ECO:0007669"/>
    <property type="project" value="UniProtKB-UniRule"/>
</dbReference>
<dbReference type="CDD" id="cd18787">
    <property type="entry name" value="SF2_C_DEAD"/>
    <property type="match status" value="1"/>
</dbReference>
<evidence type="ECO:0000313" key="17">
    <source>
        <dbReference type="EMBL" id="KAE8408208.1"/>
    </source>
</evidence>
<dbReference type="Pfam" id="PF00270">
    <property type="entry name" value="DEAD"/>
    <property type="match status" value="1"/>
</dbReference>
<dbReference type="PROSITE" id="PS51194">
    <property type="entry name" value="HELICASE_CTER"/>
    <property type="match status" value="1"/>
</dbReference>
<keyword evidence="2" id="KW-0690">Ribosome biogenesis</keyword>
<protein>
    <recommendedName>
        <fullName evidence="15">ATP-dependent RNA helicase</fullName>
        <ecNumber evidence="15">3.6.4.13</ecNumber>
    </recommendedName>
</protein>
<dbReference type="InterPro" id="IPR014014">
    <property type="entry name" value="RNA_helicase_DEAD_Q_motif"/>
</dbReference>
<evidence type="ECO:0000256" key="7">
    <source>
        <dbReference type="ARBA" id="ARBA00022840"/>
    </source>
</evidence>
<evidence type="ECO:0000256" key="2">
    <source>
        <dbReference type="ARBA" id="ARBA00022517"/>
    </source>
</evidence>
<dbReference type="AlphaFoldDB" id="A0A5N6I1P8"/>
<evidence type="ECO:0000256" key="10">
    <source>
        <dbReference type="ARBA" id="ARBA00024310"/>
    </source>
</evidence>
<dbReference type="InterPro" id="IPR000629">
    <property type="entry name" value="RNA-helicase_DEAD-box_CS"/>
</dbReference>
<gene>
    <name evidence="17" type="ORF">BDV37DRAFT_191051</name>
</gene>
<feature type="compositionally biased region" description="Basic and acidic residues" evidence="16">
    <location>
        <begin position="41"/>
        <end position="50"/>
    </location>
</feature>
<accession>A0A5N6I1P8</accession>
<comment type="subcellular location">
    <subcellularLocation>
        <location evidence="1">Nucleus</location>
        <location evidence="1">Nucleolus</location>
    </subcellularLocation>
</comment>
<comment type="function">
    <text evidence="15">RNA helicase.</text>
</comment>
<keyword evidence="3" id="KW-0698">rRNA processing</keyword>
<keyword evidence="6 14" id="KW-0347">Helicase</keyword>
<dbReference type="OrthoDB" id="10259640at2759"/>
<evidence type="ECO:0000256" key="9">
    <source>
        <dbReference type="ARBA" id="ARBA00023242"/>
    </source>
</evidence>
<dbReference type="GeneID" id="43664364"/>
<dbReference type="PROSITE" id="PS51195">
    <property type="entry name" value="Q_MOTIF"/>
    <property type="match status" value="1"/>
</dbReference>
<dbReference type="PROSITE" id="PS51192">
    <property type="entry name" value="HELICASE_ATP_BIND_1"/>
    <property type="match status" value="1"/>
</dbReference>
<dbReference type="Pfam" id="PF13959">
    <property type="entry name" value="CTE_SPB4"/>
    <property type="match status" value="1"/>
</dbReference>
<evidence type="ECO:0000256" key="3">
    <source>
        <dbReference type="ARBA" id="ARBA00022552"/>
    </source>
</evidence>
<comment type="similarity">
    <text evidence="11">Belongs to the DEAD box helicase family. DDX18/HAS1 subfamily.</text>
</comment>
<dbReference type="InterPro" id="IPR011545">
    <property type="entry name" value="DEAD/DEAH_box_helicase_dom"/>
</dbReference>
<name>A0A5N6I1P8_9EURO</name>
<evidence type="ECO:0000256" key="15">
    <source>
        <dbReference type="RuleBase" id="RU365068"/>
    </source>
</evidence>
<feature type="region of interest" description="Disordered" evidence="16">
    <location>
        <begin position="568"/>
        <end position="596"/>
    </location>
</feature>
<feature type="compositionally biased region" description="Basic residues" evidence="16">
    <location>
        <begin position="12"/>
        <end position="22"/>
    </location>
</feature>
<proteinExistence type="inferred from homology"/>
<comment type="catalytic activity">
    <reaction evidence="13 15">
        <text>ATP + H2O = ADP + phosphate + H(+)</text>
        <dbReference type="Rhea" id="RHEA:13065"/>
        <dbReference type="ChEBI" id="CHEBI:15377"/>
        <dbReference type="ChEBI" id="CHEBI:15378"/>
        <dbReference type="ChEBI" id="CHEBI:30616"/>
        <dbReference type="ChEBI" id="CHEBI:43474"/>
        <dbReference type="ChEBI" id="CHEBI:456216"/>
        <dbReference type="EC" id="3.6.4.13"/>
    </reaction>
</comment>
<keyword evidence="7 14" id="KW-0067">ATP-binding</keyword>
<evidence type="ECO:0000256" key="14">
    <source>
        <dbReference type="RuleBase" id="RU000492"/>
    </source>
</evidence>